<gene>
    <name evidence="11" type="ORF">FRZ00_29230</name>
</gene>
<evidence type="ECO:0000256" key="6">
    <source>
        <dbReference type="ARBA" id="ARBA00023087"/>
    </source>
</evidence>
<comment type="subcellular location">
    <subcellularLocation>
        <location evidence="1">Secreted</location>
        <location evidence="1">Cell wall</location>
    </subcellularLocation>
</comment>
<feature type="region of interest" description="Disordered" evidence="8">
    <location>
        <begin position="80"/>
        <end position="116"/>
    </location>
</feature>
<feature type="domain" description="Chaplin" evidence="10">
    <location>
        <begin position="118"/>
        <end position="158"/>
    </location>
</feature>
<evidence type="ECO:0000256" key="5">
    <source>
        <dbReference type="ARBA" id="ARBA00022889"/>
    </source>
</evidence>
<keyword evidence="4 9" id="KW-0732">Signal</keyword>
<feature type="region of interest" description="Disordered" evidence="8">
    <location>
        <begin position="158"/>
        <end position="240"/>
    </location>
</feature>
<evidence type="ECO:0000256" key="2">
    <source>
        <dbReference type="ARBA" id="ARBA00022512"/>
    </source>
</evidence>
<accession>A0A5N5VZJ6</accession>
<dbReference type="GO" id="GO:0007155">
    <property type="term" value="P:cell adhesion"/>
    <property type="evidence" value="ECO:0007669"/>
    <property type="project" value="UniProtKB-KW"/>
</dbReference>
<dbReference type="Pfam" id="PF03777">
    <property type="entry name" value="ChpA-C"/>
    <property type="match status" value="2"/>
</dbReference>
<proteinExistence type="predicted"/>
<dbReference type="OrthoDB" id="3544424at2"/>
<evidence type="ECO:0000256" key="3">
    <source>
        <dbReference type="ARBA" id="ARBA00022525"/>
    </source>
</evidence>
<feature type="compositionally biased region" description="Gly residues" evidence="8">
    <location>
        <begin position="96"/>
        <end position="111"/>
    </location>
</feature>
<keyword evidence="3" id="KW-0964">Secreted</keyword>
<evidence type="ECO:0000259" key="10">
    <source>
        <dbReference type="PROSITE" id="PS51884"/>
    </source>
</evidence>
<dbReference type="EMBL" id="VOKX01000115">
    <property type="protein sequence ID" value="KAB7834433.1"/>
    <property type="molecule type" value="Genomic_DNA"/>
</dbReference>
<feature type="compositionally biased region" description="Basic and acidic residues" evidence="8">
    <location>
        <begin position="160"/>
        <end position="225"/>
    </location>
</feature>
<feature type="compositionally biased region" description="Gly residues" evidence="8">
    <location>
        <begin position="80"/>
        <end position="89"/>
    </location>
</feature>
<feature type="domain" description="Chaplin" evidence="10">
    <location>
        <begin position="39"/>
        <end position="79"/>
    </location>
</feature>
<keyword evidence="2" id="KW-0134">Cell wall</keyword>
<evidence type="ECO:0000256" key="8">
    <source>
        <dbReference type="SAM" id="MobiDB-lite"/>
    </source>
</evidence>
<protein>
    <submittedName>
        <fullName evidence="11">Chaplin</fullName>
    </submittedName>
</protein>
<dbReference type="Proteomes" id="UP000327000">
    <property type="component" value="Unassembled WGS sequence"/>
</dbReference>
<sequence length="301" mass="29459">MRQVAKKGLLTVAAAGSVLAVTGGYAYADSGAQGAAAHSPGVASGNTVQVPVHVPVNVCGNTVNVVGALNPASGNTCVNGGHGGHGSHGGHASHGQGHGHGGGHHGGGAGAEGAAVGSPGIASGNVVQAPVDVPVNACGNTVDVAAVANPTFGNACINGGHDHGRGPDHTRPHHPGEPSHHHPPADKPHGDHGTHEDHGTHGDKDKPCDEHRPAGHHNPPAEHSAHKPGHVTPGPLASGPIVPVAVVKDAHRPAQQAGVEEKDDQLAHTGAGELGMAGAASAALLLGGAVLYRRSRAGQQG</sequence>
<keyword evidence="12" id="KW-1185">Reference proteome</keyword>
<feature type="chain" id="PRO_5024864142" evidence="9">
    <location>
        <begin position="29"/>
        <end position="301"/>
    </location>
</feature>
<evidence type="ECO:0000256" key="1">
    <source>
        <dbReference type="ARBA" id="ARBA00004191"/>
    </source>
</evidence>
<comment type="caution">
    <text evidence="11">The sequence shown here is derived from an EMBL/GenBank/DDBJ whole genome shotgun (WGS) entry which is preliminary data.</text>
</comment>
<reference evidence="11 12" key="1">
    <citation type="journal article" date="2019" name="Microb. Cell Fact.">
        <title>Exploring novel herbicidin analogues by transcriptional regulator overexpression and MS/MS molecular networking.</title>
        <authorList>
            <person name="Shi Y."/>
            <person name="Gu R."/>
            <person name="Li Y."/>
            <person name="Wang X."/>
            <person name="Ren W."/>
            <person name="Li X."/>
            <person name="Wang L."/>
            <person name="Xie Y."/>
            <person name="Hong B."/>
        </authorList>
    </citation>
    <scope>NUCLEOTIDE SEQUENCE [LARGE SCALE GENOMIC DNA]</scope>
    <source>
        <strain evidence="11 12">US-43</strain>
    </source>
</reference>
<keyword evidence="5" id="KW-0130">Cell adhesion</keyword>
<dbReference type="PROSITE" id="PS51884">
    <property type="entry name" value="CHAPLIN"/>
    <property type="match status" value="2"/>
</dbReference>
<evidence type="ECO:0000313" key="11">
    <source>
        <dbReference type="EMBL" id="KAB7834433.1"/>
    </source>
</evidence>
<evidence type="ECO:0000256" key="9">
    <source>
        <dbReference type="SAM" id="SignalP"/>
    </source>
</evidence>
<evidence type="ECO:0000256" key="4">
    <source>
        <dbReference type="ARBA" id="ARBA00022729"/>
    </source>
</evidence>
<name>A0A5N5VZJ6_STRMB</name>
<organism evidence="11 12">
    <name type="scientific">Streptomyces mobaraensis</name>
    <name type="common">Streptoverticillium mobaraense</name>
    <dbReference type="NCBI Taxonomy" id="35621"/>
    <lineage>
        <taxon>Bacteria</taxon>
        <taxon>Bacillati</taxon>
        <taxon>Actinomycetota</taxon>
        <taxon>Actinomycetes</taxon>
        <taxon>Kitasatosporales</taxon>
        <taxon>Streptomycetaceae</taxon>
        <taxon>Streptomyces</taxon>
    </lineage>
</organism>
<feature type="signal peptide" evidence="9">
    <location>
        <begin position="1"/>
        <end position="28"/>
    </location>
</feature>
<dbReference type="RefSeq" id="WP_152265578.1">
    <property type="nucleotide sequence ID" value="NZ_VOKX01000115.1"/>
</dbReference>
<dbReference type="InterPro" id="IPR005528">
    <property type="entry name" value="ChpA-H"/>
</dbReference>
<keyword evidence="6 7" id="KW-0034">Amyloid</keyword>
<evidence type="ECO:0000256" key="7">
    <source>
        <dbReference type="PROSITE-ProRule" id="PRU01232"/>
    </source>
</evidence>
<evidence type="ECO:0000313" key="12">
    <source>
        <dbReference type="Proteomes" id="UP000327000"/>
    </source>
</evidence>
<dbReference type="AlphaFoldDB" id="A0A5N5VZJ6"/>